<dbReference type="UniPathway" id="UPA00251">
    <property type="reaction ID" value="UER00317"/>
</dbReference>
<dbReference type="InterPro" id="IPR049704">
    <property type="entry name" value="Aminotrans_3_PPA_site"/>
</dbReference>
<dbReference type="Pfam" id="PF00202">
    <property type="entry name" value="Aminotran_3"/>
    <property type="match status" value="1"/>
</dbReference>
<dbReference type="GO" id="GO:0005737">
    <property type="term" value="C:cytoplasm"/>
    <property type="evidence" value="ECO:0007669"/>
    <property type="project" value="UniProtKB-SubCell"/>
</dbReference>
<evidence type="ECO:0000256" key="7">
    <source>
        <dbReference type="HAMAP-Rule" id="MF_00375"/>
    </source>
</evidence>
<dbReference type="NCBIfam" id="NF000818">
    <property type="entry name" value="PRK00062.1"/>
    <property type="match status" value="1"/>
</dbReference>
<dbReference type="EC" id="5.4.3.8" evidence="7"/>
<dbReference type="GO" id="GO:0006782">
    <property type="term" value="P:protoporphyrinogen IX biosynthetic process"/>
    <property type="evidence" value="ECO:0007669"/>
    <property type="project" value="UniProtKB-UniRule"/>
</dbReference>
<dbReference type="InterPro" id="IPR015422">
    <property type="entry name" value="PyrdxlP-dep_Trfase_small"/>
</dbReference>
<dbReference type="InterPro" id="IPR004639">
    <property type="entry name" value="4pyrrol_synth_GluAld_NH2Trfase"/>
</dbReference>
<evidence type="ECO:0000313" key="9">
    <source>
        <dbReference type="Proteomes" id="UP000317093"/>
    </source>
</evidence>
<dbReference type="GO" id="GO:0008483">
    <property type="term" value="F:transaminase activity"/>
    <property type="evidence" value="ECO:0007669"/>
    <property type="project" value="InterPro"/>
</dbReference>
<dbReference type="InterPro" id="IPR015421">
    <property type="entry name" value="PyrdxlP-dep_Trfase_major"/>
</dbReference>
<comment type="subcellular location">
    <subcellularLocation>
        <location evidence="7">Cytoplasm</location>
    </subcellularLocation>
</comment>
<keyword evidence="9" id="KW-1185">Reference proteome</keyword>
<dbReference type="Gene3D" id="3.40.640.10">
    <property type="entry name" value="Type I PLP-dependent aspartate aminotransferase-like (Major domain)"/>
    <property type="match status" value="1"/>
</dbReference>
<dbReference type="CDD" id="cd00610">
    <property type="entry name" value="OAT_like"/>
    <property type="match status" value="1"/>
</dbReference>
<evidence type="ECO:0000256" key="2">
    <source>
        <dbReference type="ARBA" id="ARBA00004819"/>
    </source>
</evidence>
<organism evidence="8 9">
    <name type="scientific">Kolteria novifilia</name>
    <dbReference type="NCBI Taxonomy" id="2527975"/>
    <lineage>
        <taxon>Bacteria</taxon>
        <taxon>Pseudomonadati</taxon>
        <taxon>Planctomycetota</taxon>
        <taxon>Planctomycetia</taxon>
        <taxon>Kolteriales</taxon>
        <taxon>Kolteriaceae</taxon>
        <taxon>Kolteria</taxon>
    </lineage>
</organism>
<comment type="pathway">
    <text evidence="2">Porphyrin-containing compound metabolism; protoporphyrin-IX biosynthesis; 5-aminolevulinate from L-glutamyl-tRNA(Glu): step 2/2.</text>
</comment>
<name>A0A518B4F6_9BACT</name>
<comment type="cofactor">
    <cofactor evidence="1 7">
        <name>pyridoxal 5'-phosphate</name>
        <dbReference type="ChEBI" id="CHEBI:597326"/>
    </cofactor>
</comment>
<dbReference type="SUPFAM" id="SSF53383">
    <property type="entry name" value="PLP-dependent transferases"/>
    <property type="match status" value="1"/>
</dbReference>
<dbReference type="NCBIfam" id="TIGR00713">
    <property type="entry name" value="hemL"/>
    <property type="match status" value="1"/>
</dbReference>
<dbReference type="GO" id="GO:0030170">
    <property type="term" value="F:pyridoxal phosphate binding"/>
    <property type="evidence" value="ECO:0007669"/>
    <property type="project" value="InterPro"/>
</dbReference>
<keyword evidence="4 7" id="KW-0663">Pyridoxal phosphate</keyword>
<dbReference type="FunFam" id="3.40.640.10:FF:000021">
    <property type="entry name" value="Glutamate-1-semialdehyde 2,1-aminomutase"/>
    <property type="match status" value="1"/>
</dbReference>
<evidence type="ECO:0000256" key="6">
    <source>
        <dbReference type="ARBA" id="ARBA00023244"/>
    </source>
</evidence>
<dbReference type="AlphaFoldDB" id="A0A518B4F6"/>
<evidence type="ECO:0000256" key="5">
    <source>
        <dbReference type="ARBA" id="ARBA00023235"/>
    </source>
</evidence>
<evidence type="ECO:0000313" key="8">
    <source>
        <dbReference type="EMBL" id="QDU61870.1"/>
    </source>
</evidence>
<dbReference type="PROSITE" id="PS00600">
    <property type="entry name" value="AA_TRANSFER_CLASS_3"/>
    <property type="match status" value="1"/>
</dbReference>
<keyword evidence="5 7" id="KW-0413">Isomerase</keyword>
<comment type="catalytic activity">
    <reaction evidence="7">
        <text>(S)-4-amino-5-oxopentanoate = 5-aminolevulinate</text>
        <dbReference type="Rhea" id="RHEA:14265"/>
        <dbReference type="ChEBI" id="CHEBI:57501"/>
        <dbReference type="ChEBI" id="CHEBI:356416"/>
        <dbReference type="EC" id="5.4.3.8"/>
    </reaction>
</comment>
<reference evidence="8 9" key="1">
    <citation type="submission" date="2019-02" db="EMBL/GenBank/DDBJ databases">
        <title>Deep-cultivation of Planctomycetes and their phenomic and genomic characterization uncovers novel biology.</title>
        <authorList>
            <person name="Wiegand S."/>
            <person name="Jogler M."/>
            <person name="Boedeker C."/>
            <person name="Pinto D."/>
            <person name="Vollmers J."/>
            <person name="Rivas-Marin E."/>
            <person name="Kohn T."/>
            <person name="Peeters S.H."/>
            <person name="Heuer A."/>
            <person name="Rast P."/>
            <person name="Oberbeckmann S."/>
            <person name="Bunk B."/>
            <person name="Jeske O."/>
            <person name="Meyerdierks A."/>
            <person name="Storesund J.E."/>
            <person name="Kallscheuer N."/>
            <person name="Luecker S."/>
            <person name="Lage O.M."/>
            <person name="Pohl T."/>
            <person name="Merkel B.J."/>
            <person name="Hornburger P."/>
            <person name="Mueller R.-W."/>
            <person name="Bruemmer F."/>
            <person name="Labrenz M."/>
            <person name="Spormann A.M."/>
            <person name="Op den Camp H."/>
            <person name="Overmann J."/>
            <person name="Amann R."/>
            <person name="Jetten M.S.M."/>
            <person name="Mascher T."/>
            <person name="Medema M.H."/>
            <person name="Devos D.P."/>
            <person name="Kaster A.-K."/>
            <person name="Ovreas L."/>
            <person name="Rohde M."/>
            <person name="Galperin M.Y."/>
            <person name="Jogler C."/>
        </authorList>
    </citation>
    <scope>NUCLEOTIDE SEQUENCE [LARGE SCALE GENOMIC DNA]</scope>
    <source>
        <strain evidence="8 9">Pan216</strain>
    </source>
</reference>
<dbReference type="InterPro" id="IPR015424">
    <property type="entry name" value="PyrdxlP-dep_Trfase"/>
</dbReference>
<evidence type="ECO:0000256" key="4">
    <source>
        <dbReference type="ARBA" id="ARBA00022898"/>
    </source>
</evidence>
<dbReference type="InterPro" id="IPR005814">
    <property type="entry name" value="Aminotrans_3"/>
</dbReference>
<feature type="modified residue" description="N6-(pyridoxal phosphate)lysine" evidence="7">
    <location>
        <position position="269"/>
    </location>
</feature>
<dbReference type="EMBL" id="CP036279">
    <property type="protein sequence ID" value="QDU61870.1"/>
    <property type="molecule type" value="Genomic_DNA"/>
</dbReference>
<dbReference type="KEGG" id="knv:Pan216_27350"/>
<comment type="subunit">
    <text evidence="7">Homodimer.</text>
</comment>
<keyword evidence="7" id="KW-0963">Cytoplasm</keyword>
<dbReference type="PANTHER" id="PTHR43713">
    <property type="entry name" value="GLUTAMATE-1-SEMIALDEHYDE 2,1-AMINOMUTASE"/>
    <property type="match status" value="1"/>
</dbReference>
<sequence length="430" mass="45598">MPTQWKKSEQEFERACKSIPGGVNSPARAFGGVGGHPILMASGEGPMLTDIEGNQYIDYIGSWGPLILGHRHPAVVADIEKALHEGTTFGAPTLRETEVAELVVSAVPSVEKVRMTNSGTEASLSAVRVARGFTSRNKIIKFAGCYHGHVDSLLVQAGSAATTLGIPSSPGVPESTTSDTIVVRYNDLDDVKRAFKEHPRAIAAVLLEPVVGNMGLVRPKPGFLEGLREITQADGALLVFDEVMTGFRLSFGGAQQLFGVTPDLSILGKVIGGGLPVGAFGGRAEIMDCVAPVGAVYQAGTLSGNPLAMASGLATLRQLEQSPPYTTLEELSSALAEGLDQAATDAGIVHTVARCGSMLTLFFNPDAVHDYDVACRSNTELYGKFFWKMLERGVYLPCSQFEALFVSAAHTKEHIDQTVEATKEVLAQLA</sequence>
<proteinExistence type="inferred from homology"/>
<comment type="similarity">
    <text evidence="3 7">Belongs to the class-III pyridoxal-phosphate-dependent aminotransferase family. HemL subfamily.</text>
</comment>
<dbReference type="Proteomes" id="UP000317093">
    <property type="component" value="Chromosome"/>
</dbReference>
<evidence type="ECO:0000256" key="1">
    <source>
        <dbReference type="ARBA" id="ARBA00001933"/>
    </source>
</evidence>
<protein>
    <recommendedName>
        <fullName evidence="7">Glutamate-1-semialdehyde 2,1-aminomutase</fullName>
        <shortName evidence="7">GSA</shortName>
        <ecNumber evidence="7">5.4.3.8</ecNumber>
    </recommendedName>
    <alternativeName>
        <fullName evidence="7">Glutamate-1-semialdehyde aminotransferase</fullName>
        <shortName evidence="7">GSA-AT</shortName>
    </alternativeName>
</protein>
<dbReference type="GO" id="GO:0042286">
    <property type="term" value="F:glutamate-1-semialdehyde 2,1-aminomutase activity"/>
    <property type="evidence" value="ECO:0007669"/>
    <property type="project" value="UniProtKB-UniRule"/>
</dbReference>
<dbReference type="PANTHER" id="PTHR43713:SF3">
    <property type="entry name" value="GLUTAMATE-1-SEMIALDEHYDE 2,1-AMINOMUTASE 1, CHLOROPLASTIC-RELATED"/>
    <property type="match status" value="1"/>
</dbReference>
<dbReference type="Gene3D" id="3.90.1150.10">
    <property type="entry name" value="Aspartate Aminotransferase, domain 1"/>
    <property type="match status" value="1"/>
</dbReference>
<evidence type="ECO:0000256" key="3">
    <source>
        <dbReference type="ARBA" id="ARBA00008981"/>
    </source>
</evidence>
<accession>A0A518B4F6</accession>
<keyword evidence="6 7" id="KW-0627">Porphyrin biosynthesis</keyword>
<dbReference type="HAMAP" id="MF_00375">
    <property type="entry name" value="HemL_aminotrans_3"/>
    <property type="match status" value="1"/>
</dbReference>
<gene>
    <name evidence="7 8" type="primary">hemL</name>
    <name evidence="8" type="ORF">Pan216_27350</name>
</gene>